<evidence type="ECO:0000313" key="2">
    <source>
        <dbReference type="EMBL" id="KAH0549577.1"/>
    </source>
</evidence>
<evidence type="ECO:0000256" key="1">
    <source>
        <dbReference type="SAM" id="MobiDB-lite"/>
    </source>
</evidence>
<protein>
    <submittedName>
        <fullName evidence="2">Uncharacterized protein</fullName>
    </submittedName>
</protein>
<dbReference type="Proteomes" id="UP000826195">
    <property type="component" value="Unassembled WGS sequence"/>
</dbReference>
<dbReference type="AlphaFoldDB" id="A0AAV7IEP0"/>
<keyword evidence="3" id="KW-1185">Reference proteome</keyword>
<dbReference type="EMBL" id="JAHXZJ010001864">
    <property type="protein sequence ID" value="KAH0549577.1"/>
    <property type="molecule type" value="Genomic_DNA"/>
</dbReference>
<evidence type="ECO:0000313" key="3">
    <source>
        <dbReference type="Proteomes" id="UP000826195"/>
    </source>
</evidence>
<reference evidence="2 3" key="1">
    <citation type="journal article" date="2021" name="J. Hered.">
        <title>A chromosome-level genome assembly of the parasitoid wasp, Cotesia glomerata (Hymenoptera: Braconidae).</title>
        <authorList>
            <person name="Pinto B.J."/>
            <person name="Weis J.J."/>
            <person name="Gamble T."/>
            <person name="Ode P.J."/>
            <person name="Paul R."/>
            <person name="Zaspel J.M."/>
        </authorList>
    </citation>
    <scope>NUCLEOTIDE SEQUENCE [LARGE SCALE GENOMIC DNA]</scope>
    <source>
        <strain evidence="2">CgM1</strain>
    </source>
</reference>
<organism evidence="2 3">
    <name type="scientific">Cotesia glomerata</name>
    <name type="common">Lepidopteran parasitic wasp</name>
    <name type="synonym">Apanteles glomeratus</name>
    <dbReference type="NCBI Taxonomy" id="32391"/>
    <lineage>
        <taxon>Eukaryota</taxon>
        <taxon>Metazoa</taxon>
        <taxon>Ecdysozoa</taxon>
        <taxon>Arthropoda</taxon>
        <taxon>Hexapoda</taxon>
        <taxon>Insecta</taxon>
        <taxon>Pterygota</taxon>
        <taxon>Neoptera</taxon>
        <taxon>Endopterygota</taxon>
        <taxon>Hymenoptera</taxon>
        <taxon>Apocrita</taxon>
        <taxon>Ichneumonoidea</taxon>
        <taxon>Braconidae</taxon>
        <taxon>Microgastrinae</taxon>
        <taxon>Cotesia</taxon>
    </lineage>
</organism>
<comment type="caution">
    <text evidence="2">The sequence shown here is derived from an EMBL/GenBank/DDBJ whole genome shotgun (WGS) entry which is preliminary data.</text>
</comment>
<feature type="compositionally biased region" description="Acidic residues" evidence="1">
    <location>
        <begin position="185"/>
        <end position="211"/>
    </location>
</feature>
<gene>
    <name evidence="2" type="ORF">KQX54_010461</name>
</gene>
<accession>A0AAV7IEP0</accession>
<sequence>MRMLMLSRNPANINLVNILLTKSTKFNEPLLEDELSKFKQSNDLKTKESDAFPTTCRPDVKDEVVPRTEPVLWAQGDRLLDPKRAYPSERSQRALAWMHNAPAIVIPSSKLAWGCELPMQEMPVRTSSPLDMSDVREILNVHAEVLTFESSKRSEIESNGVEVKETTSVDSCERQVSLYPAAASETDDSDSDDSFPEPVSDDDLYSSDEEIDKIPENATQPPKRLKRVTLPDVFSETRDGIFMKKDNIAHFWSADFKSKTQITQELINKNFINVAEFPDQVEIGQVIISKKRNLHIFTVIVKLKIEDRTQLNDVLTGITKLKEAMDYFDVQLE</sequence>
<name>A0AAV7IEP0_COTGL</name>
<proteinExistence type="predicted"/>
<feature type="region of interest" description="Disordered" evidence="1">
    <location>
        <begin position="181"/>
        <end position="222"/>
    </location>
</feature>